<feature type="domain" description="CHK kinase-like" evidence="1">
    <location>
        <begin position="262"/>
        <end position="448"/>
    </location>
</feature>
<evidence type="ECO:0000259" key="1">
    <source>
        <dbReference type="SMART" id="SM00587"/>
    </source>
</evidence>
<dbReference type="EnsemblMetazoa" id="AALFPA23_015481.R22508">
    <property type="protein sequence ID" value="AALFPA23_015481.P22508"/>
    <property type="gene ID" value="AALFPA23_015481"/>
</dbReference>
<dbReference type="InterPro" id="IPR011009">
    <property type="entry name" value="Kinase-like_dom_sf"/>
</dbReference>
<dbReference type="InterPro" id="IPR015897">
    <property type="entry name" value="CHK_kinase-like"/>
</dbReference>
<reference evidence="2" key="2">
    <citation type="submission" date="2025-05" db="UniProtKB">
        <authorList>
            <consortium name="EnsemblMetazoa"/>
        </authorList>
    </citation>
    <scope>IDENTIFICATION</scope>
    <source>
        <strain evidence="2">Foshan</strain>
    </source>
</reference>
<proteinExistence type="predicted"/>
<dbReference type="SUPFAM" id="SSF56112">
    <property type="entry name" value="Protein kinase-like (PK-like)"/>
    <property type="match status" value="1"/>
</dbReference>
<dbReference type="Proteomes" id="UP000069940">
    <property type="component" value="Unassembled WGS sequence"/>
</dbReference>
<reference evidence="3" key="1">
    <citation type="journal article" date="2015" name="Proc. Natl. Acad. Sci. U.S.A.">
        <title>Genome sequence of the Asian Tiger mosquito, Aedes albopictus, reveals insights into its biology, genetics, and evolution.</title>
        <authorList>
            <person name="Chen X.G."/>
            <person name="Jiang X."/>
            <person name="Gu J."/>
            <person name="Xu M."/>
            <person name="Wu Y."/>
            <person name="Deng Y."/>
            <person name="Zhang C."/>
            <person name="Bonizzoni M."/>
            <person name="Dermauw W."/>
            <person name="Vontas J."/>
            <person name="Armbruster P."/>
            <person name="Huang X."/>
            <person name="Yang Y."/>
            <person name="Zhang H."/>
            <person name="He W."/>
            <person name="Peng H."/>
            <person name="Liu Y."/>
            <person name="Wu K."/>
            <person name="Chen J."/>
            <person name="Lirakis M."/>
            <person name="Topalis P."/>
            <person name="Van Leeuwen T."/>
            <person name="Hall A.B."/>
            <person name="Jiang X."/>
            <person name="Thorpe C."/>
            <person name="Mueller R.L."/>
            <person name="Sun C."/>
            <person name="Waterhouse R.M."/>
            <person name="Yan G."/>
            <person name="Tu Z.J."/>
            <person name="Fang X."/>
            <person name="James A.A."/>
        </authorList>
    </citation>
    <scope>NUCLEOTIDE SEQUENCE [LARGE SCALE GENOMIC DNA]</scope>
    <source>
        <strain evidence="3">Foshan</strain>
    </source>
</reference>
<dbReference type="PANTHER" id="PTHR11012:SF6">
    <property type="entry name" value="CHK DOMAIN OV1-RELATED"/>
    <property type="match status" value="1"/>
</dbReference>
<dbReference type="GeneID" id="115266173"/>
<evidence type="ECO:0000313" key="3">
    <source>
        <dbReference type="Proteomes" id="UP000069940"/>
    </source>
</evidence>
<evidence type="ECO:0000313" key="2">
    <source>
        <dbReference type="EnsemblMetazoa" id="AALFPA23_015481.P22508"/>
    </source>
</evidence>
<dbReference type="Pfam" id="PF02958">
    <property type="entry name" value="EcKL"/>
    <property type="match status" value="1"/>
</dbReference>
<dbReference type="PANTHER" id="PTHR11012">
    <property type="entry name" value="PROTEIN KINASE-LIKE DOMAIN-CONTAINING"/>
    <property type="match status" value="1"/>
</dbReference>
<organism evidence="2 3">
    <name type="scientific">Aedes albopictus</name>
    <name type="common">Asian tiger mosquito</name>
    <name type="synonym">Stegomyia albopicta</name>
    <dbReference type="NCBI Taxonomy" id="7160"/>
    <lineage>
        <taxon>Eukaryota</taxon>
        <taxon>Metazoa</taxon>
        <taxon>Ecdysozoa</taxon>
        <taxon>Arthropoda</taxon>
        <taxon>Hexapoda</taxon>
        <taxon>Insecta</taxon>
        <taxon>Pterygota</taxon>
        <taxon>Neoptera</taxon>
        <taxon>Endopterygota</taxon>
        <taxon>Diptera</taxon>
        <taxon>Nematocera</taxon>
        <taxon>Culicoidea</taxon>
        <taxon>Culicidae</taxon>
        <taxon>Culicinae</taxon>
        <taxon>Aedini</taxon>
        <taxon>Aedes</taxon>
        <taxon>Stegomyia</taxon>
    </lineage>
</organism>
<dbReference type="SMART" id="SM00587">
    <property type="entry name" value="CHK"/>
    <property type="match status" value="1"/>
</dbReference>
<dbReference type="Gene3D" id="3.90.1200.10">
    <property type="match status" value="1"/>
</dbReference>
<name>A0ABM1Z6A6_AEDAL</name>
<protein>
    <recommendedName>
        <fullName evidence="1">CHK kinase-like domain-containing protein</fullName>
    </recommendedName>
</protein>
<sequence length="539" mass="61344">GKSSNFTQNFSRISFGNCIRNSYRDYFKNSLQQSVRNPTRSLTRISFSTLLKASPRSLQEFLPVFLGATSDSRIPSGIPTIISPGNFSGIFPGFFQKFHPGFLRELLLAARLSTVSRPLIMMSSTGETIACNHRDTVAVDWRHLDFYRDVVSQDLGLPEDEICLRNLSVTNATDGQSGFTSLLHRVLVDVQLKNGECVQRSYVVKENSNDAIGGNVEENLALFEKEIEVFQKLIPEFEKLFQHKVKFGPRFHKAVKSPSTVIVMEDLNASGYIMRSSSNRLNLSDSRAVLSRLAKFHAASAVYTKQNELYSKFFGSGMFDGDTASGAETYLTNLIKSYVTSLRERNCCNEFLDLISQWNKNLYVVGAELFRLNDKDFNVLNHGDLWMNNMMFSESDLLMIDFQIAFYGSFSFDLLQFILCTVEVDAIVNKFDELIEFYYQELQDAFRILDQTTLLPSLENLTADIDRHGFFAAILLVEAIPLMSYMTVGQLNMDLMSSSELEGAEFRRKLYHNDIFVDVVDRLLPFLFERGYLKYSVNV</sequence>
<accession>A0ABM1Z6A6</accession>
<keyword evidence="3" id="KW-1185">Reference proteome</keyword>
<dbReference type="InterPro" id="IPR004119">
    <property type="entry name" value="EcKL"/>
</dbReference>
<dbReference type="RefSeq" id="XP_029728002.2">
    <property type="nucleotide sequence ID" value="XM_029872142.2"/>
</dbReference>